<comment type="caution">
    <text evidence="2">The sequence shown here is derived from an EMBL/GenBank/DDBJ whole genome shotgun (WGS) entry which is preliminary data.</text>
</comment>
<feature type="domain" description="DUF6741" evidence="1">
    <location>
        <begin position="62"/>
        <end position="182"/>
    </location>
</feature>
<keyword evidence="3" id="KW-1185">Reference proteome</keyword>
<dbReference type="EMBL" id="BPQB01000029">
    <property type="protein sequence ID" value="GJE92925.1"/>
    <property type="molecule type" value="Genomic_DNA"/>
</dbReference>
<dbReference type="Proteomes" id="UP000703269">
    <property type="component" value="Unassembled WGS sequence"/>
</dbReference>
<dbReference type="OrthoDB" id="2799313at2759"/>
<dbReference type="InterPro" id="IPR046629">
    <property type="entry name" value="DUF6741"/>
</dbReference>
<sequence length="187" mass="20983">MAQPPALPIATNPSTHHTFVDYTEPIPSLLPGLLVPQQVYRPQSAPGGFVRLDSIPFCHNGRIGIRLRDAVDSARIAGLYAAQSQPTLSETGMRVTLRILWPGYQEWRYENGIDIFDHTYNANPQTLERIANKVAKLIRTFCEEMTNANPAEPGWAVGADTFNQLYLIELRHVSKGSWQPVICWDRA</sequence>
<evidence type="ECO:0000313" key="2">
    <source>
        <dbReference type="EMBL" id="GJE92925.1"/>
    </source>
</evidence>
<dbReference type="AlphaFoldDB" id="A0A9P3GFS1"/>
<name>A0A9P3GFS1_9APHY</name>
<accession>A0A9P3GFS1</accession>
<evidence type="ECO:0000313" key="3">
    <source>
        <dbReference type="Proteomes" id="UP000703269"/>
    </source>
</evidence>
<gene>
    <name evidence="2" type="ORF">PsYK624_090840</name>
</gene>
<dbReference type="Pfam" id="PF20526">
    <property type="entry name" value="DUF6741"/>
    <property type="match status" value="1"/>
</dbReference>
<reference evidence="2 3" key="1">
    <citation type="submission" date="2021-08" db="EMBL/GenBank/DDBJ databases">
        <title>Draft Genome Sequence of Phanerochaete sordida strain YK-624.</title>
        <authorList>
            <person name="Mori T."/>
            <person name="Dohra H."/>
            <person name="Suzuki T."/>
            <person name="Kawagishi H."/>
            <person name="Hirai H."/>
        </authorList>
    </citation>
    <scope>NUCLEOTIDE SEQUENCE [LARGE SCALE GENOMIC DNA]</scope>
    <source>
        <strain evidence="2 3">YK-624</strain>
    </source>
</reference>
<protein>
    <recommendedName>
        <fullName evidence="1">DUF6741 domain-containing protein</fullName>
    </recommendedName>
</protein>
<organism evidence="2 3">
    <name type="scientific">Phanerochaete sordida</name>
    <dbReference type="NCBI Taxonomy" id="48140"/>
    <lineage>
        <taxon>Eukaryota</taxon>
        <taxon>Fungi</taxon>
        <taxon>Dikarya</taxon>
        <taxon>Basidiomycota</taxon>
        <taxon>Agaricomycotina</taxon>
        <taxon>Agaricomycetes</taxon>
        <taxon>Polyporales</taxon>
        <taxon>Phanerochaetaceae</taxon>
        <taxon>Phanerochaete</taxon>
    </lineage>
</organism>
<evidence type="ECO:0000259" key="1">
    <source>
        <dbReference type="Pfam" id="PF20526"/>
    </source>
</evidence>
<proteinExistence type="predicted"/>